<evidence type="ECO:0000313" key="2">
    <source>
        <dbReference type="EMBL" id="QJA73088.1"/>
    </source>
</evidence>
<dbReference type="InterPro" id="IPR010319">
    <property type="entry name" value="Transglutaminase-like_Cys_pept"/>
</dbReference>
<accession>A0A6H1ZB45</accession>
<evidence type="ECO:0000313" key="3">
    <source>
        <dbReference type="EMBL" id="QJA94651.1"/>
    </source>
</evidence>
<sequence>MRKILIRLKILMDYLIFLFKRILSRREYKLFERKPFDESVGTLYKIEDWQWRESNKSSSYKKQLTGKIDMNKASEIHKWVLNNIIYTKDEILYSQKDYWATSNEVLEKGSGDCEDIGITHWRLFRDAGFPDDSIFIGLLVNHAFAGIQIPEENDFWVLDNGYLSYSIVKASQLFPQKGKLLCGFNLFDVWSY</sequence>
<proteinExistence type="predicted"/>
<reference evidence="1" key="1">
    <citation type="submission" date="2020-03" db="EMBL/GenBank/DDBJ databases">
        <title>The deep terrestrial virosphere.</title>
        <authorList>
            <person name="Holmfeldt K."/>
            <person name="Nilsson E."/>
            <person name="Simone D."/>
            <person name="Lopez-Fernandez M."/>
            <person name="Wu X."/>
            <person name="de Brujin I."/>
            <person name="Lundin D."/>
            <person name="Andersson A."/>
            <person name="Bertilsson S."/>
            <person name="Dopson M."/>
        </authorList>
    </citation>
    <scope>NUCLEOTIDE SEQUENCE</scope>
    <source>
        <strain evidence="2">MM415A02496</strain>
        <strain evidence="3">MM415B03797</strain>
        <strain evidence="1">TM448A00108</strain>
    </source>
</reference>
<gene>
    <name evidence="2" type="ORF">MM415A02496_0003</name>
    <name evidence="3" type="ORF">MM415B03797_0010</name>
    <name evidence="1" type="ORF">TM448A00108_0122</name>
</gene>
<protein>
    <submittedName>
        <fullName evidence="1">Putative peptidase</fullName>
    </submittedName>
</protein>
<dbReference type="PANTHER" id="PTHR39327">
    <property type="match status" value="1"/>
</dbReference>
<name>A0A6H1ZB45_9ZZZZ</name>
<dbReference type="Gene3D" id="3.10.620.30">
    <property type="match status" value="1"/>
</dbReference>
<organism evidence="1">
    <name type="scientific">viral metagenome</name>
    <dbReference type="NCBI Taxonomy" id="1070528"/>
    <lineage>
        <taxon>unclassified sequences</taxon>
        <taxon>metagenomes</taxon>
        <taxon>organismal metagenomes</taxon>
    </lineage>
</organism>
<dbReference type="EMBL" id="MT142001">
    <property type="protein sequence ID" value="QJA73088.1"/>
    <property type="molecule type" value="Genomic_DNA"/>
</dbReference>
<dbReference type="InterPro" id="IPR038765">
    <property type="entry name" value="Papain-like_cys_pep_sf"/>
</dbReference>
<dbReference type="EMBL" id="MT143249">
    <property type="protein sequence ID" value="QJA94651.1"/>
    <property type="molecule type" value="Genomic_DNA"/>
</dbReference>
<evidence type="ECO:0000313" key="1">
    <source>
        <dbReference type="EMBL" id="QJA44495.1"/>
    </source>
</evidence>
<dbReference type="Pfam" id="PF06035">
    <property type="entry name" value="Peptidase_C93"/>
    <property type="match status" value="1"/>
</dbReference>
<dbReference type="SUPFAM" id="SSF54001">
    <property type="entry name" value="Cysteine proteinases"/>
    <property type="match status" value="1"/>
</dbReference>
<dbReference type="EMBL" id="MT143976">
    <property type="protein sequence ID" value="QJA44495.1"/>
    <property type="molecule type" value="Genomic_DNA"/>
</dbReference>
<dbReference type="PANTHER" id="PTHR39327:SF1">
    <property type="entry name" value="BLR5470 PROTEIN"/>
    <property type="match status" value="1"/>
</dbReference>
<dbReference type="AlphaFoldDB" id="A0A6H1ZB45"/>